<accession>A7VNG0</accession>
<organism evidence="1 2">
    <name type="scientific">[Clostridium] leptum DSM 753</name>
    <dbReference type="NCBI Taxonomy" id="428125"/>
    <lineage>
        <taxon>Bacteria</taxon>
        <taxon>Bacillati</taxon>
        <taxon>Bacillota</taxon>
        <taxon>Clostridia</taxon>
        <taxon>Eubacteriales</taxon>
        <taxon>Oscillospiraceae</taxon>
        <taxon>Oscillospiraceae incertae sedis</taxon>
    </lineage>
</organism>
<reference evidence="1 2" key="2">
    <citation type="submission" date="2007-08" db="EMBL/GenBank/DDBJ databases">
        <authorList>
            <person name="Fulton L."/>
            <person name="Clifton S."/>
            <person name="Fulton B."/>
            <person name="Xu J."/>
            <person name="Minx P."/>
            <person name="Pepin K.H."/>
            <person name="Johnson M."/>
            <person name="Thiruvilangam P."/>
            <person name="Bhonagiri V."/>
            <person name="Nash W.E."/>
            <person name="Wang C."/>
            <person name="Mardis E.R."/>
            <person name="Wilson R.K."/>
        </authorList>
    </citation>
    <scope>NUCLEOTIDE SEQUENCE [LARGE SCALE GENOMIC DNA]</scope>
    <source>
        <strain evidence="1 2">DSM 753</strain>
    </source>
</reference>
<proteinExistence type="predicted"/>
<sequence>MGKDRQKMKNSGSGFLCLMILKLSILERLAYHKSIEERKTFKRKRKKDKGKARCGS</sequence>
<reference evidence="1 2" key="1">
    <citation type="submission" date="2007-08" db="EMBL/GenBank/DDBJ databases">
        <title>Draft genome sequence of Clostridium leptum (DSM 753).</title>
        <authorList>
            <person name="Sudarsanam P."/>
            <person name="Ley R."/>
            <person name="Guruge J."/>
            <person name="Turnbaugh P.J."/>
            <person name="Mahowald M."/>
            <person name="Liep D."/>
            <person name="Gordon J."/>
        </authorList>
    </citation>
    <scope>NUCLEOTIDE SEQUENCE [LARGE SCALE GENOMIC DNA]</scope>
    <source>
        <strain evidence="1 2">DSM 753</strain>
    </source>
</reference>
<evidence type="ECO:0000313" key="1">
    <source>
        <dbReference type="EMBL" id="EDO63098.1"/>
    </source>
</evidence>
<gene>
    <name evidence="1" type="ORF">CLOLEP_00085</name>
</gene>
<dbReference type="EMBL" id="ABCB02000006">
    <property type="protein sequence ID" value="EDO63098.1"/>
    <property type="molecule type" value="Genomic_DNA"/>
</dbReference>
<protein>
    <submittedName>
        <fullName evidence="1">Uncharacterized protein</fullName>
    </submittedName>
</protein>
<comment type="caution">
    <text evidence="1">The sequence shown here is derived from an EMBL/GenBank/DDBJ whole genome shotgun (WGS) entry which is preliminary data.</text>
</comment>
<dbReference type="AlphaFoldDB" id="A7VNG0"/>
<dbReference type="HOGENOM" id="CLU_3006121_0_0_9"/>
<name>A7VNG0_9FIRM</name>
<evidence type="ECO:0000313" key="2">
    <source>
        <dbReference type="Proteomes" id="UP000003490"/>
    </source>
</evidence>
<dbReference type="Proteomes" id="UP000003490">
    <property type="component" value="Unassembled WGS sequence"/>
</dbReference>